<dbReference type="Pfam" id="PF01630">
    <property type="entry name" value="Glyco_hydro_56"/>
    <property type="match status" value="1"/>
</dbReference>
<dbReference type="GO" id="GO:0001669">
    <property type="term" value="C:acrosomal vesicle"/>
    <property type="evidence" value="ECO:0007669"/>
    <property type="project" value="TreeGrafter"/>
</dbReference>
<accession>A0A8C4RMK8</accession>
<dbReference type="Ensembl" id="ENSECRT00000003911.1">
    <property type="protein sequence ID" value="ENSECRP00000003848.1"/>
    <property type="gene ID" value="ENSECRG00000002441.1"/>
</dbReference>
<evidence type="ECO:0000256" key="2">
    <source>
        <dbReference type="ARBA" id="ARBA00008871"/>
    </source>
</evidence>
<dbReference type="AlphaFoldDB" id="A0A8C4RMK8"/>
<reference evidence="11" key="1">
    <citation type="submission" date="2021-06" db="EMBL/GenBank/DDBJ databases">
        <authorList>
            <consortium name="Wellcome Sanger Institute Data Sharing"/>
        </authorList>
    </citation>
    <scope>NUCLEOTIDE SEQUENCE [LARGE SCALE GENOMIC DNA]</scope>
</reference>
<dbReference type="PRINTS" id="PR00846">
    <property type="entry name" value="GLHYDRLASE56"/>
</dbReference>
<evidence type="ECO:0000256" key="6">
    <source>
        <dbReference type="PIRNR" id="PIRNR038193"/>
    </source>
</evidence>
<sequence>MDEYLNDVAKNCVNFFFVSHFMLMANILECMHLPQTAPPLFNNNPFIAVWNAPTEFCQKNQIDLDMEIYTAVTSPAKVPGQPLTLFYANRLGEYPYINELTKEKYYGGFPQEGHLKGHLAKASEDIQFYIPSAVTPGLAVIDWEEWRPIWSRNWGEKKVYILHSITVMKKQKISWSMEELFLTAERAFETAARKYMAETLILGQEQRPYQLWGFYLFPDCYNYDYKNANKPYTGKCSSTVMSQNDLLHWLWGNSSALYPSVYLSIVLKNSEKTALFVRNRVQEAKRVARLHGGLQIPPIYVYNRPVFTDLNSEFLSETDLIHTIGECAALGVAGVILWGASADYSIKRSCEELSKQLTQILNPYIANVSAAAKLCSNLLCQGKGRCTRKNYDASDYLHLNAANFKIQKKRNGKYFAVGTASPKDLSDMANKFTCTCYVGENCQAHLPAHIPNTQRVIPIYNSESERFNFKVD</sequence>
<feature type="disulfide bond" evidence="9">
    <location>
        <begin position="375"/>
        <end position="386"/>
    </location>
</feature>
<dbReference type="PANTHER" id="PTHR11769">
    <property type="entry name" value="HYALURONIDASE"/>
    <property type="match status" value="1"/>
</dbReference>
<proteinExistence type="inferred from homology"/>
<evidence type="ECO:0000256" key="3">
    <source>
        <dbReference type="ARBA" id="ARBA00022801"/>
    </source>
</evidence>
<comment type="similarity">
    <text evidence="2 6 10">Belongs to the glycosyl hydrolase 56 family.</text>
</comment>
<evidence type="ECO:0000256" key="8">
    <source>
        <dbReference type="PIRSR" id="PIRSR038193-2"/>
    </source>
</evidence>
<evidence type="ECO:0000256" key="7">
    <source>
        <dbReference type="PIRSR" id="PIRSR038193-1"/>
    </source>
</evidence>
<evidence type="ECO:0000256" key="1">
    <source>
        <dbReference type="ARBA" id="ARBA00000251"/>
    </source>
</evidence>
<dbReference type="GO" id="GO:0005975">
    <property type="term" value="P:carbohydrate metabolic process"/>
    <property type="evidence" value="ECO:0007669"/>
    <property type="project" value="UniProtKB-UniRule"/>
</dbReference>
<dbReference type="PANTHER" id="PTHR11769:SF20">
    <property type="entry name" value="HYALURONIDASE PH-20"/>
    <property type="match status" value="1"/>
</dbReference>
<evidence type="ECO:0000313" key="12">
    <source>
        <dbReference type="Proteomes" id="UP000694620"/>
    </source>
</evidence>
<keyword evidence="3 10" id="KW-0378">Hydrolase</keyword>
<dbReference type="EC" id="3.2.1.35" evidence="10"/>
<dbReference type="GeneTree" id="ENSGT01020000230364"/>
<evidence type="ECO:0000256" key="10">
    <source>
        <dbReference type="RuleBase" id="RU610713"/>
    </source>
</evidence>
<dbReference type="InterPro" id="IPR013785">
    <property type="entry name" value="Aldolase_TIM"/>
</dbReference>
<protein>
    <recommendedName>
        <fullName evidence="10">Hyaluronidase</fullName>
        <ecNumber evidence="10">3.2.1.35</ecNumber>
    </recommendedName>
</protein>
<evidence type="ECO:0000256" key="9">
    <source>
        <dbReference type="PIRSR" id="PIRSR038193-3"/>
    </source>
</evidence>
<organism evidence="11 12">
    <name type="scientific">Erpetoichthys calabaricus</name>
    <name type="common">Rope fish</name>
    <name type="synonym">Calamoichthys calabaricus</name>
    <dbReference type="NCBI Taxonomy" id="27687"/>
    <lineage>
        <taxon>Eukaryota</taxon>
        <taxon>Metazoa</taxon>
        <taxon>Chordata</taxon>
        <taxon>Craniata</taxon>
        <taxon>Vertebrata</taxon>
        <taxon>Euteleostomi</taxon>
        <taxon>Actinopterygii</taxon>
        <taxon>Polypteriformes</taxon>
        <taxon>Polypteridae</taxon>
        <taxon>Erpetoichthys</taxon>
    </lineage>
</organism>
<feature type="disulfide bond" evidence="9">
    <location>
        <begin position="380"/>
        <end position="434"/>
    </location>
</feature>
<comment type="catalytic activity">
    <reaction evidence="1 10">
        <text>Random hydrolysis of (1-&gt;4)-linkages between N-acetyl-beta-D-glucosamine and D-glucuronate residues in hyaluronate.</text>
        <dbReference type="EC" id="3.2.1.35"/>
    </reaction>
</comment>
<keyword evidence="4 9" id="KW-1015">Disulfide bond</keyword>
<feature type="disulfide bond" evidence="9">
    <location>
        <begin position="436"/>
        <end position="442"/>
    </location>
</feature>
<dbReference type="InterPro" id="IPR017853">
    <property type="entry name" value="GH"/>
</dbReference>
<reference evidence="11" key="3">
    <citation type="submission" date="2025-09" db="UniProtKB">
        <authorList>
            <consortium name="Ensembl"/>
        </authorList>
    </citation>
    <scope>IDENTIFICATION</scope>
</reference>
<feature type="disulfide bond" evidence="9">
    <location>
        <begin position="220"/>
        <end position="236"/>
    </location>
</feature>
<keyword evidence="12" id="KW-1185">Reference proteome</keyword>
<name>A0A8C4RMK8_ERPCA</name>
<dbReference type="GO" id="GO:0030214">
    <property type="term" value="P:hyaluronan catabolic process"/>
    <property type="evidence" value="ECO:0007669"/>
    <property type="project" value="TreeGrafter"/>
</dbReference>
<dbReference type="PIRSF" id="PIRSF038193">
    <property type="entry name" value="Hyaluronidase"/>
    <property type="match status" value="1"/>
</dbReference>
<dbReference type="SUPFAM" id="SSF51445">
    <property type="entry name" value="(Trans)glycosidases"/>
    <property type="match status" value="1"/>
</dbReference>
<dbReference type="Proteomes" id="UP000694620">
    <property type="component" value="Chromosome 1"/>
</dbReference>
<dbReference type="GO" id="GO:0004415">
    <property type="term" value="F:hyalurononglucosaminidase activity"/>
    <property type="evidence" value="ECO:0007669"/>
    <property type="project" value="UniProtKB-UniRule"/>
</dbReference>
<dbReference type="FunFam" id="3.20.20.70:FF:000065">
    <property type="entry name" value="Hyaluronidase"/>
    <property type="match status" value="1"/>
</dbReference>
<feature type="disulfide bond" evidence="9">
    <location>
        <begin position="57"/>
        <end position="350"/>
    </location>
</feature>
<dbReference type="InterPro" id="IPR018155">
    <property type="entry name" value="Hyaluronidase"/>
</dbReference>
<feature type="active site" description="Proton donor" evidence="7">
    <location>
        <position position="144"/>
    </location>
</feature>
<dbReference type="GlyCosmos" id="A0A8C4RMK8">
    <property type="glycosylation" value="1 site, No reported glycans"/>
</dbReference>
<keyword evidence="5 10" id="KW-0326">Glycosidase</keyword>
<reference evidence="11" key="2">
    <citation type="submission" date="2025-08" db="UniProtKB">
        <authorList>
            <consortium name="Ensembl"/>
        </authorList>
    </citation>
    <scope>IDENTIFICATION</scope>
</reference>
<dbReference type="Gene3D" id="3.20.20.70">
    <property type="entry name" value="Aldolase class I"/>
    <property type="match status" value="1"/>
</dbReference>
<evidence type="ECO:0000313" key="11">
    <source>
        <dbReference type="Ensembl" id="ENSECRP00000003848.1"/>
    </source>
</evidence>
<feature type="glycosylation site" description="N-linked (GlcNAc...) asparagine" evidence="8">
    <location>
        <position position="367"/>
    </location>
</feature>
<evidence type="ECO:0000256" key="4">
    <source>
        <dbReference type="ARBA" id="ARBA00023157"/>
    </source>
</evidence>
<evidence type="ECO:0000256" key="5">
    <source>
        <dbReference type="ARBA" id="ARBA00023295"/>
    </source>
</evidence>
<gene>
    <name evidence="11" type="primary">LOC114657586</name>
</gene>